<organism evidence="2 3">
    <name type="scientific">Anaerococcus kampingae</name>
    <dbReference type="NCBI Taxonomy" id="3115614"/>
    <lineage>
        <taxon>Bacteria</taxon>
        <taxon>Bacillati</taxon>
        <taxon>Bacillota</taxon>
        <taxon>Tissierellia</taxon>
        <taxon>Tissierellales</taxon>
        <taxon>Peptoniphilaceae</taxon>
        <taxon>Anaerococcus</taxon>
    </lineage>
</organism>
<keyword evidence="3" id="KW-1185">Reference proteome</keyword>
<keyword evidence="1" id="KW-1133">Transmembrane helix</keyword>
<keyword evidence="1" id="KW-0812">Transmembrane</keyword>
<name>A0ABW9MB64_9FIRM</name>
<gene>
    <name evidence="2" type="ORF">ACCQ42_02095</name>
</gene>
<reference evidence="2 3" key="1">
    <citation type="journal article" date="2025" name="Anaerobe">
        <title>Description of Anaerococcus kampingiae sp. nov., Anaerococcus groningensis sp. nov., Anaerococcus martiniensis sp. nov., and Anaerococcus cruorum sp. nov., isolated from human clinical specimens.</title>
        <authorList>
            <person name="Boiten K.E."/>
            <person name="Meijer J."/>
            <person name="van Wezel E.M."/>
            <person name="Veloo A.C.M."/>
        </authorList>
    </citation>
    <scope>NUCLEOTIDE SEQUENCE [LARGE SCALE GENOMIC DNA]</scope>
    <source>
        <strain evidence="2 3">ENR0874</strain>
    </source>
</reference>
<protein>
    <submittedName>
        <fullName evidence="2">Uncharacterized protein</fullName>
    </submittedName>
</protein>
<feature type="transmembrane region" description="Helical" evidence="1">
    <location>
        <begin position="197"/>
        <end position="213"/>
    </location>
</feature>
<evidence type="ECO:0000313" key="3">
    <source>
        <dbReference type="Proteomes" id="UP001637994"/>
    </source>
</evidence>
<feature type="transmembrane region" description="Helical" evidence="1">
    <location>
        <begin position="252"/>
        <end position="272"/>
    </location>
</feature>
<sequence length="285" mass="32540">MKYFKNNFAASFTILALIGLIFKAFLAKALVIDENLIERTLTSLTVAYLAFKISFIDTKKVFIMFVPLIFYSLVMAFVVNGRSFEKIPADLLKIITSIYRLMIMMGGFFILELIINQIFGSRIFPILAGLSLLIFFAIIFIKRLDALSPFKDYFLYFSFYLMAIKVRSASNIRPVLLVLALGLVAGEVYLKERLVKVDYGFMLTIFPLTYLALKTISKEESMGFSDYLIFGLIYIYPALFVIIKSRMPIEDIGILIISILASYIIAEAIYKIKNKYLSYLLLGID</sequence>
<comment type="caution">
    <text evidence="2">The sequence shown here is derived from an EMBL/GenBank/DDBJ whole genome shotgun (WGS) entry which is preliminary data.</text>
</comment>
<feature type="transmembrane region" description="Helical" evidence="1">
    <location>
        <begin position="61"/>
        <end position="79"/>
    </location>
</feature>
<keyword evidence="1" id="KW-0472">Membrane</keyword>
<evidence type="ECO:0000256" key="1">
    <source>
        <dbReference type="SAM" id="Phobius"/>
    </source>
</evidence>
<dbReference type="Proteomes" id="UP001637994">
    <property type="component" value="Unassembled WGS sequence"/>
</dbReference>
<feature type="transmembrane region" description="Helical" evidence="1">
    <location>
        <begin position="175"/>
        <end position="190"/>
    </location>
</feature>
<dbReference type="RefSeq" id="WP_410035208.1">
    <property type="nucleotide sequence ID" value="NZ_JBGMEF010000011.1"/>
</dbReference>
<feature type="transmembrane region" description="Helical" evidence="1">
    <location>
        <begin position="91"/>
        <end position="111"/>
    </location>
</feature>
<evidence type="ECO:0000313" key="2">
    <source>
        <dbReference type="EMBL" id="MFO3666562.1"/>
    </source>
</evidence>
<accession>A0ABW9MB64</accession>
<feature type="transmembrane region" description="Helical" evidence="1">
    <location>
        <begin position="225"/>
        <end position="243"/>
    </location>
</feature>
<dbReference type="EMBL" id="JBGMEF010000011">
    <property type="protein sequence ID" value="MFO3666562.1"/>
    <property type="molecule type" value="Genomic_DNA"/>
</dbReference>
<proteinExistence type="predicted"/>
<feature type="transmembrane region" description="Helical" evidence="1">
    <location>
        <begin position="123"/>
        <end position="141"/>
    </location>
</feature>